<dbReference type="PROSITE" id="PS00028">
    <property type="entry name" value="ZINC_FINGER_C2H2_1"/>
    <property type="match status" value="8"/>
</dbReference>
<feature type="compositionally biased region" description="Basic residues" evidence="7">
    <location>
        <begin position="27"/>
        <end position="39"/>
    </location>
</feature>
<evidence type="ECO:0000256" key="5">
    <source>
        <dbReference type="ARBA" id="ARBA00022833"/>
    </source>
</evidence>
<keyword evidence="3" id="KW-0677">Repeat</keyword>
<dbReference type="OrthoDB" id="7950901at2759"/>
<proteinExistence type="predicted"/>
<dbReference type="EMBL" id="OB660845">
    <property type="protein sequence ID" value="CAD7226508.1"/>
    <property type="molecule type" value="Genomic_DNA"/>
</dbReference>
<feature type="region of interest" description="Disordered" evidence="7">
    <location>
        <begin position="2545"/>
        <end position="2567"/>
    </location>
</feature>
<accession>A0A7R8W8U1</accession>
<evidence type="ECO:0000256" key="4">
    <source>
        <dbReference type="ARBA" id="ARBA00022771"/>
    </source>
</evidence>
<feature type="compositionally biased region" description="Basic residues" evidence="7">
    <location>
        <begin position="89"/>
        <end position="98"/>
    </location>
</feature>
<feature type="compositionally biased region" description="Low complexity" evidence="7">
    <location>
        <begin position="666"/>
        <end position="694"/>
    </location>
</feature>
<feature type="region of interest" description="Disordered" evidence="7">
    <location>
        <begin position="2707"/>
        <end position="2751"/>
    </location>
</feature>
<dbReference type="InterPro" id="IPR036770">
    <property type="entry name" value="Ankyrin_rpt-contain_sf"/>
</dbReference>
<protein>
    <submittedName>
        <fullName evidence="8">Uncharacterized protein</fullName>
    </submittedName>
</protein>
<dbReference type="Gene3D" id="3.30.160.60">
    <property type="entry name" value="Classic Zinc Finger"/>
    <property type="match status" value="2"/>
</dbReference>
<sequence length="2751" mass="303388">MRCHVSVGVPLTSLATCTPSSSASAPPKRRHPIHRRKQKSTSDASGSFEPDVFNPVVSLTPVDVIPPPEEEAVPSHGKETAEEVTPTKKPIKRRKRATAKTTTKKSETPRKTVTSTKSSMEVDDEAGTFEPRNEQESHLNSLIGKLKGRHSRGNSQSSSTEHDVFDPPVEKKANNKSGAGKPKPSLLPVPIPVFVTGGDNQETAVLVSELPKIPKRKKPLSGSSPTKSSGLSPAPKKPSLSQPHGSDLLIIPKHVPNRFRARPLHRPPPFQFKGELFVPKPRESQRALPKFEIKGVFPQVLQEISRDPQMPILEMQEQYIDSLDGASDLTQSFPALQGLTERIDSPDIRPEPALPNPEFSVPPPALPPPKGLVNRISTVEPSLLQDFHQGVSPLSSPEIPNSPVDRTATPTFLPSTNSAPNVNLSKPLASAIETVGEFSVVKPVVEPIQNLPSNHNKTASKQNDADIAQTLLQLAGIPQTDVNISASKILLETMTKLHTGKMITDESTKSSKGGPLGITVNSNEAFQTGQCPSWGYEGFHNYAKKSPIVITDVTVPPPPPPPQDVRPPPPPPEQTPPPPPLPPVEEQYPLSGCVALNGTATEDPVSSSILANPYLEALSPQPVPSPPEANPVQEVLEELSPIHSPEVENEPQDEENEPVVLEVPTSLASRRLGRSSSCVPRSTSVPRTVRSRSTGLSGLVVRRSELRKQSVSSLQFSNRSESPSLATSSTKVIDYGHQTSGSASPLWAPGSKICSEDEECSPRPLSAISRSSTSSPLLPVRQMWENPAASQNSAPPNSSSSAVEPPIDVRQVEQLLLVLAAAGLGQSMAESNSIVPGNVDNSHAGDLQPPNISTDMKLQNLANSRISNQHLDFNDDRVYTAESTERPCRMISREESHPPAQFDRPHQADFDRPYPPEFDRPHRSEFDQAFSSDFERAQVLERSGQSFRMILVGIKVGAQIPVSGSRVGDSVAHLAVSEGAGVVPVGSKVNDHAFQSVVEDDYLGMSYELLSEDPSSFPTSDVEDKDVDPEQNTSTEVAAFEDVKCNVEIQGHAEVSNEYVKYLKDEVDTVPIISESEMVFEKPVPENGESSLPDPSLHSCTRCKAQFPTEKGRLTHEFYTCPLIRGRFPCVVCNRRFRYSEDMKQHLLQTPLHHIDGEIHPDVIEVMVAGAERSGILLQSEPEPWETLSEECICGMTVEKDESHDCILLKLSTSEVYEVQCKACLKKIKRSSSAKNHVMWCCPNLKPRFKCHVCDKYLKRLCSVQNHLGPNNHGLAEFIVEAVLKQPKLESPEMIQDPKLFLLEKLKDIIECTQCEELFETEACLTKHQYAAHKIGIQCKTCKTVFPEHGEYQRHVDEEHKETQKPKVTIENPCAVCESNLKRDDYFAHLRDSHEKSTYQCGLKDCLEMYLSEQELCEHFFARHGRRRKSIIRKLSEREYVGRPPLLQSKCHLCHQSFPQSALLEHLSKKHDLPSFICGLCAFLSQTEQALKSHMKEFHGLPDAEVQEDPRGFIANVLDGEESFICSDCGKSYTTWNSFARHLRRNHSIATYRCDSCPGRFVQKDLLKVHVKVFHGMDNLALNQVRAFFFKSNSDFVPDVSQLVSSLSKPLSMSEARELRHEICGQRTLGFRCGHCQTAGASMCWQDLISHIRNSHGREQKQIIQYFKVTDAVYVAAFGVPKDSDTLCRFCFKVLNRSEMANHLVTLHLDQIDPDTGLPKEPAANTEGEVESKKENLKQVSSIQPNESNEGLVATEEPTNQLPDGEKSKVVSPGRPARAVLLRCSWKPKLRGRVTAWKHQRQCRGSQIRGISTLKLKKKELNGSKPFQRSLGKLRKRKPQRTTTESLKLKEQEAEVESPTPPEAGPLRCGVCRVELNANAEDMEQHMQTHPAEDPDWTNKDHSSDWYICPRCQKLYPHHSQLRTHLFRKHLLAFPKRMRKKSGVAVKPTSEPLLIVDLGATGSGKKRDGEDKFACVGCRQKFVLEEGLRKHLVEAHLFQEQMVTDENWVALLKFSQLISSTADPVDKADHASLAQEMEQERERVVIVPDIPIINGSPSFDHPGPEETASSKGHQPVASADSRSLAPMTSPSATKVFAVDDDPLACEIAVTSSQPETQSVVAAQQISKSASEMTLEGTWNLCNEKGPLHEGKTFRAAGGKRKKSAALDGDHESDSDFDPNDPDWEPSIAKNKKKKKIPVTPVFRPVNEHGWRSVPRQGSSQIRPMFAPSPARPSLQRPTFHQQFSPRTTNLGRLGAEIEILKVKSTDIAYQDIEGNSALMYAAAFGLSNLLSLLLVKIHQHHTVKSDSIIKQRNRRGFSAVELAEKNGHREIVELLRQATTSFPKPSKLVDGPDSLERLPTPMSDVEDFTSDIMSPKPPSVQFADNVSEVGMTSMQIQGDSDGNSSANADAGNKQYITRDVTKVEDLQECDELETGILPLQQVVTTASTLEHQGSGDAFLPPPTMEELLVKPTNQKIQQLKIEESSGKPGQRPPTPSSSAVRKKKSLPVLNTREQAALGRSLQPVELRHIIEKASKGTCAVGKRVGFNAAGSPTQSSKSMSRSRSEPRSLVQLANLEVDEAPDDDEEFEQVLDLLDSSIRSDAGGWKQFRESHVKASAISEQSKNCLGGSGFDLTQSAGPCLLSCSLQAANSANLSLPPIGCRKSPTNMAPKPVANPDRIDPTLRRGMETVPSAMGITDAKKLPMHQQRKISLQEEGSMKSSASKDRNFRMMPTRTPALTSANLKLSPIARP</sequence>
<keyword evidence="2" id="KW-0479">Metal-binding</keyword>
<evidence type="ECO:0000256" key="1">
    <source>
        <dbReference type="ARBA" id="ARBA00004123"/>
    </source>
</evidence>
<feature type="region of interest" description="Disordered" evidence="7">
    <location>
        <begin position="207"/>
        <end position="248"/>
    </location>
</feature>
<evidence type="ECO:0000256" key="2">
    <source>
        <dbReference type="ARBA" id="ARBA00022723"/>
    </source>
</evidence>
<feature type="region of interest" description="Disordered" evidence="7">
    <location>
        <begin position="1713"/>
        <end position="1774"/>
    </location>
</feature>
<feature type="region of interest" description="Disordered" evidence="7">
    <location>
        <begin position="1"/>
        <end position="187"/>
    </location>
</feature>
<feature type="region of interest" description="Disordered" evidence="7">
    <location>
        <begin position="551"/>
        <end position="588"/>
    </location>
</feature>
<feature type="region of interest" description="Disordered" evidence="7">
    <location>
        <begin position="2154"/>
        <end position="2191"/>
    </location>
</feature>
<evidence type="ECO:0000256" key="3">
    <source>
        <dbReference type="ARBA" id="ARBA00022737"/>
    </source>
</evidence>
<feature type="region of interest" description="Disordered" evidence="7">
    <location>
        <begin position="2055"/>
        <end position="2087"/>
    </location>
</feature>
<feature type="compositionally biased region" description="Polar residues" evidence="7">
    <location>
        <begin position="1738"/>
        <end position="1749"/>
    </location>
</feature>
<comment type="subcellular location">
    <subcellularLocation>
        <location evidence="1">Nucleus</location>
    </subcellularLocation>
</comment>
<feature type="compositionally biased region" description="Basic and acidic residues" evidence="7">
    <location>
        <begin position="160"/>
        <end position="173"/>
    </location>
</feature>
<dbReference type="SUPFAM" id="SSF48403">
    <property type="entry name" value="Ankyrin repeat"/>
    <property type="match status" value="1"/>
</dbReference>
<feature type="compositionally biased region" description="Low complexity" evidence="7">
    <location>
        <begin position="220"/>
        <end position="233"/>
    </location>
</feature>
<gene>
    <name evidence="8" type="ORF">CTOB1V02_LOCUS4426</name>
</gene>
<organism evidence="8">
    <name type="scientific">Cyprideis torosa</name>
    <dbReference type="NCBI Taxonomy" id="163714"/>
    <lineage>
        <taxon>Eukaryota</taxon>
        <taxon>Metazoa</taxon>
        <taxon>Ecdysozoa</taxon>
        <taxon>Arthropoda</taxon>
        <taxon>Crustacea</taxon>
        <taxon>Oligostraca</taxon>
        <taxon>Ostracoda</taxon>
        <taxon>Podocopa</taxon>
        <taxon>Podocopida</taxon>
        <taxon>Cytherocopina</taxon>
        <taxon>Cytheroidea</taxon>
        <taxon>Cytherideidae</taxon>
        <taxon>Cyprideis</taxon>
    </lineage>
</organism>
<feature type="compositionally biased region" description="Acidic residues" evidence="7">
    <location>
        <begin position="647"/>
        <end position="657"/>
    </location>
</feature>
<keyword evidence="5" id="KW-0862">Zinc</keyword>
<feature type="compositionally biased region" description="Low complexity" evidence="7">
    <location>
        <begin position="10"/>
        <end position="26"/>
    </location>
</feature>
<feature type="compositionally biased region" description="Pro residues" evidence="7">
    <location>
        <begin position="555"/>
        <end position="583"/>
    </location>
</feature>
<dbReference type="SMART" id="SM00355">
    <property type="entry name" value="ZnF_C2H2"/>
    <property type="match status" value="15"/>
</dbReference>
<dbReference type="SUPFAM" id="SSF57667">
    <property type="entry name" value="beta-beta-alpha zinc fingers"/>
    <property type="match status" value="1"/>
</dbReference>
<keyword evidence="6" id="KW-0539">Nucleus</keyword>
<feature type="region of interest" description="Disordered" evidence="7">
    <location>
        <begin position="2481"/>
        <end position="2505"/>
    </location>
</feature>
<dbReference type="InterPro" id="IPR013087">
    <property type="entry name" value="Znf_C2H2_type"/>
</dbReference>
<feature type="region of interest" description="Disordered" evidence="7">
    <location>
        <begin position="2663"/>
        <end position="2683"/>
    </location>
</feature>
<reference evidence="8" key="1">
    <citation type="submission" date="2020-11" db="EMBL/GenBank/DDBJ databases">
        <authorList>
            <person name="Tran Van P."/>
        </authorList>
    </citation>
    <scope>NUCLEOTIDE SEQUENCE</scope>
</reference>
<dbReference type="InterPro" id="IPR050888">
    <property type="entry name" value="ZnF_C2H2-type_TF"/>
</dbReference>
<dbReference type="PANTHER" id="PTHR24406">
    <property type="entry name" value="TRANSCRIPTIONAL REPRESSOR CTCFL-RELATED"/>
    <property type="match status" value="1"/>
</dbReference>
<dbReference type="GO" id="GO:0008270">
    <property type="term" value="F:zinc ion binding"/>
    <property type="evidence" value="ECO:0007669"/>
    <property type="project" value="UniProtKB-KW"/>
</dbReference>
<dbReference type="GO" id="GO:0005634">
    <property type="term" value="C:nucleus"/>
    <property type="evidence" value="ECO:0007669"/>
    <property type="project" value="UniProtKB-SubCell"/>
</dbReference>
<dbReference type="InterPro" id="IPR036236">
    <property type="entry name" value="Znf_C2H2_sf"/>
</dbReference>
<feature type="compositionally biased region" description="Polar residues" evidence="7">
    <location>
        <begin position="709"/>
        <end position="743"/>
    </location>
</feature>
<name>A0A7R8W8U1_9CRUS</name>
<evidence type="ECO:0000313" key="8">
    <source>
        <dbReference type="EMBL" id="CAD7226508.1"/>
    </source>
</evidence>
<evidence type="ECO:0000256" key="7">
    <source>
        <dbReference type="SAM" id="MobiDB-lite"/>
    </source>
</evidence>
<dbReference type="Gene3D" id="1.25.40.20">
    <property type="entry name" value="Ankyrin repeat-containing domain"/>
    <property type="match status" value="1"/>
</dbReference>
<feature type="region of interest" description="Disordered" evidence="7">
    <location>
        <begin position="884"/>
        <end position="923"/>
    </location>
</feature>
<feature type="region of interest" description="Disordered" evidence="7">
    <location>
        <begin position="617"/>
        <end position="776"/>
    </location>
</feature>
<dbReference type="PROSITE" id="PS50157">
    <property type="entry name" value="ZINC_FINGER_C2H2_2"/>
    <property type="match status" value="6"/>
</dbReference>
<evidence type="ECO:0000256" key="6">
    <source>
        <dbReference type="ARBA" id="ARBA00023242"/>
    </source>
</evidence>
<feature type="compositionally biased region" description="Acidic residues" evidence="7">
    <location>
        <begin position="2174"/>
        <end position="2183"/>
    </location>
</feature>
<keyword evidence="4" id="KW-0863">Zinc-finger</keyword>
<feature type="region of interest" description="Disordered" evidence="7">
    <location>
        <begin position="1823"/>
        <end position="1868"/>
    </location>
</feature>